<organism evidence="1 2">
    <name type="scientific">Streptosporangium longisporum</name>
    <dbReference type="NCBI Taxonomy" id="46187"/>
    <lineage>
        <taxon>Bacteria</taxon>
        <taxon>Bacillati</taxon>
        <taxon>Actinomycetota</taxon>
        <taxon>Actinomycetes</taxon>
        <taxon>Streptosporangiales</taxon>
        <taxon>Streptosporangiaceae</taxon>
        <taxon>Streptosporangium</taxon>
    </lineage>
</organism>
<accession>A0ABP6KJL8</accession>
<dbReference type="InterPro" id="IPR007497">
    <property type="entry name" value="SIMPL/DUF541"/>
</dbReference>
<sequence length="111" mass="11869">MVRNIDSADEVVDAAVAAGEAVRLDGVSFEVSDNRVPLRAAREIAFRDARARAVQYAKLAGRQLGIPLEISEQSFTPPTPVYGAAGIADKASISPGRRDVSVSVRVVYELE</sequence>
<dbReference type="EMBL" id="BAAAWD010000009">
    <property type="protein sequence ID" value="GAA3010669.1"/>
    <property type="molecule type" value="Genomic_DNA"/>
</dbReference>
<protein>
    <recommendedName>
        <fullName evidence="3">SIMPL domain-containing protein</fullName>
    </recommendedName>
</protein>
<dbReference type="Gene3D" id="3.30.110.170">
    <property type="entry name" value="Protein of unknown function (DUF541), domain 1"/>
    <property type="match status" value="1"/>
</dbReference>
<keyword evidence="2" id="KW-1185">Reference proteome</keyword>
<evidence type="ECO:0000313" key="1">
    <source>
        <dbReference type="EMBL" id="GAA3010669.1"/>
    </source>
</evidence>
<proteinExistence type="predicted"/>
<dbReference type="Pfam" id="PF04402">
    <property type="entry name" value="SIMPL"/>
    <property type="match status" value="1"/>
</dbReference>
<gene>
    <name evidence="1" type="ORF">GCM10017559_36500</name>
</gene>
<comment type="caution">
    <text evidence="1">The sequence shown here is derived from an EMBL/GenBank/DDBJ whole genome shotgun (WGS) entry which is preliminary data.</text>
</comment>
<name>A0ABP6KJL8_9ACTN</name>
<reference evidence="2" key="1">
    <citation type="journal article" date="2019" name="Int. J. Syst. Evol. Microbiol.">
        <title>The Global Catalogue of Microorganisms (GCM) 10K type strain sequencing project: providing services to taxonomists for standard genome sequencing and annotation.</title>
        <authorList>
            <consortium name="The Broad Institute Genomics Platform"/>
            <consortium name="The Broad Institute Genome Sequencing Center for Infectious Disease"/>
            <person name="Wu L."/>
            <person name="Ma J."/>
        </authorList>
    </citation>
    <scope>NUCLEOTIDE SEQUENCE [LARGE SCALE GENOMIC DNA]</scope>
    <source>
        <strain evidence="2">JCM 3106</strain>
    </source>
</reference>
<dbReference type="InterPro" id="IPR052022">
    <property type="entry name" value="26kDa_periplasmic_antigen"/>
</dbReference>
<evidence type="ECO:0000313" key="2">
    <source>
        <dbReference type="Proteomes" id="UP001499930"/>
    </source>
</evidence>
<evidence type="ECO:0008006" key="3">
    <source>
        <dbReference type="Google" id="ProtNLM"/>
    </source>
</evidence>
<dbReference type="Proteomes" id="UP001499930">
    <property type="component" value="Unassembled WGS sequence"/>
</dbReference>
<dbReference type="PANTHER" id="PTHR34387">
    <property type="entry name" value="SLR1258 PROTEIN"/>
    <property type="match status" value="1"/>
</dbReference>
<dbReference type="PANTHER" id="PTHR34387:SF1">
    <property type="entry name" value="PERIPLASMIC IMMUNOGENIC PROTEIN"/>
    <property type="match status" value="1"/>
</dbReference>